<accession>X0YKQ2</accession>
<dbReference type="AlphaFoldDB" id="X0YKQ2"/>
<reference evidence="1" key="1">
    <citation type="journal article" date="2014" name="Front. Microbiol.">
        <title>High frequency of phylogenetically diverse reductive dehalogenase-homologous genes in deep subseafloor sedimentary metagenomes.</title>
        <authorList>
            <person name="Kawai M."/>
            <person name="Futagami T."/>
            <person name="Toyoda A."/>
            <person name="Takaki Y."/>
            <person name="Nishi S."/>
            <person name="Hori S."/>
            <person name="Arai W."/>
            <person name="Tsubouchi T."/>
            <person name="Morono Y."/>
            <person name="Uchiyama I."/>
            <person name="Ito T."/>
            <person name="Fujiyama A."/>
            <person name="Inagaki F."/>
            <person name="Takami H."/>
        </authorList>
    </citation>
    <scope>NUCLEOTIDE SEQUENCE</scope>
    <source>
        <strain evidence="1">Expedition CK06-06</strain>
    </source>
</reference>
<sequence>KFKEVLLYMLNKIGSKPNIGESVLYKLLYFIDFDFYEKYEEQLIGAILL</sequence>
<feature type="non-terminal residue" evidence="1">
    <location>
        <position position="1"/>
    </location>
</feature>
<organism evidence="1">
    <name type="scientific">marine sediment metagenome</name>
    <dbReference type="NCBI Taxonomy" id="412755"/>
    <lineage>
        <taxon>unclassified sequences</taxon>
        <taxon>metagenomes</taxon>
        <taxon>ecological metagenomes</taxon>
    </lineage>
</organism>
<protein>
    <submittedName>
        <fullName evidence="1">Uncharacterized protein</fullName>
    </submittedName>
</protein>
<comment type="caution">
    <text evidence="1">The sequence shown here is derived from an EMBL/GenBank/DDBJ whole genome shotgun (WGS) entry which is preliminary data.</text>
</comment>
<name>X0YKQ2_9ZZZZ</name>
<proteinExistence type="predicted"/>
<evidence type="ECO:0000313" key="1">
    <source>
        <dbReference type="EMBL" id="GAG56759.1"/>
    </source>
</evidence>
<gene>
    <name evidence="1" type="ORF">S01H4_09496</name>
</gene>
<dbReference type="EMBL" id="BART01003445">
    <property type="protein sequence ID" value="GAG56759.1"/>
    <property type="molecule type" value="Genomic_DNA"/>
</dbReference>